<accession>A0AA35WMB9</accession>
<evidence type="ECO:0000313" key="3">
    <source>
        <dbReference type="Proteomes" id="UP001174909"/>
    </source>
</evidence>
<feature type="domain" description="PspA-associated" evidence="1">
    <location>
        <begin position="4"/>
        <end position="94"/>
    </location>
</feature>
<dbReference type="EMBL" id="CASHTH010001733">
    <property type="protein sequence ID" value="CAI8019212.1"/>
    <property type="molecule type" value="Genomic_DNA"/>
</dbReference>
<evidence type="ECO:0000313" key="2">
    <source>
        <dbReference type="EMBL" id="CAI8019212.1"/>
    </source>
</evidence>
<dbReference type="Pfam" id="PF22743">
    <property type="entry name" value="PspAA"/>
    <property type="match status" value="1"/>
</dbReference>
<evidence type="ECO:0000259" key="1">
    <source>
        <dbReference type="Pfam" id="PF22743"/>
    </source>
</evidence>
<proteinExistence type="predicted"/>
<sequence>MNLIVRILGEGQFNLPGSVIDDLNDIDNRMVEAVATEDGAQFQSLLDEMFRLVRDRGEPLPLDQLVESDLILPETDLTLDEAEHIFIGDGLLPG</sequence>
<gene>
    <name evidence="2" type="ORF">GBAR_LOCUS11568</name>
</gene>
<organism evidence="2 3">
    <name type="scientific">Geodia barretti</name>
    <name type="common">Barrett's horny sponge</name>
    <dbReference type="NCBI Taxonomy" id="519541"/>
    <lineage>
        <taxon>Eukaryota</taxon>
        <taxon>Metazoa</taxon>
        <taxon>Porifera</taxon>
        <taxon>Demospongiae</taxon>
        <taxon>Heteroscleromorpha</taxon>
        <taxon>Tetractinellida</taxon>
        <taxon>Astrophorina</taxon>
        <taxon>Geodiidae</taxon>
        <taxon>Geodia</taxon>
    </lineage>
</organism>
<dbReference type="Proteomes" id="UP001174909">
    <property type="component" value="Unassembled WGS sequence"/>
</dbReference>
<dbReference type="AlphaFoldDB" id="A0AA35WMB9"/>
<reference evidence="2" key="1">
    <citation type="submission" date="2023-03" db="EMBL/GenBank/DDBJ databases">
        <authorList>
            <person name="Steffen K."/>
            <person name="Cardenas P."/>
        </authorList>
    </citation>
    <scope>NUCLEOTIDE SEQUENCE</scope>
</reference>
<keyword evidence="3" id="KW-1185">Reference proteome</keyword>
<name>A0AA35WMB9_GEOBA</name>
<comment type="caution">
    <text evidence="2">The sequence shown here is derived from an EMBL/GenBank/DDBJ whole genome shotgun (WGS) entry which is preliminary data.</text>
</comment>
<protein>
    <recommendedName>
        <fullName evidence="1">PspA-associated domain-containing protein</fullName>
    </recommendedName>
</protein>
<dbReference type="InterPro" id="IPR054437">
    <property type="entry name" value="PspA-assoc_dom"/>
</dbReference>